<comment type="caution">
    <text evidence="1">The sequence shown here is derived from an EMBL/GenBank/DDBJ whole genome shotgun (WGS) entry which is preliminary data.</text>
</comment>
<keyword evidence="2" id="KW-1185">Reference proteome</keyword>
<dbReference type="Proteomes" id="UP001163603">
    <property type="component" value="Chromosome 13"/>
</dbReference>
<reference evidence="2" key="1">
    <citation type="journal article" date="2023" name="G3 (Bethesda)">
        <title>Genome assembly and association tests identify interacting loci associated with vigor, precocity, and sex in interspecific pistachio rootstocks.</title>
        <authorList>
            <person name="Palmer W."/>
            <person name="Jacygrad E."/>
            <person name="Sagayaradj S."/>
            <person name="Cavanaugh K."/>
            <person name="Han R."/>
            <person name="Bertier L."/>
            <person name="Beede B."/>
            <person name="Kafkas S."/>
            <person name="Golino D."/>
            <person name="Preece J."/>
            <person name="Michelmore R."/>
        </authorList>
    </citation>
    <scope>NUCLEOTIDE SEQUENCE [LARGE SCALE GENOMIC DNA]</scope>
</reference>
<dbReference type="EMBL" id="CM047748">
    <property type="protein sequence ID" value="KAJ0013987.1"/>
    <property type="molecule type" value="Genomic_DNA"/>
</dbReference>
<evidence type="ECO:0000313" key="2">
    <source>
        <dbReference type="Proteomes" id="UP001163603"/>
    </source>
</evidence>
<protein>
    <submittedName>
        <fullName evidence="1">Uncharacterized protein</fullName>
    </submittedName>
</protein>
<proteinExistence type="predicted"/>
<organism evidence="1 2">
    <name type="scientific">Pistacia integerrima</name>
    <dbReference type="NCBI Taxonomy" id="434235"/>
    <lineage>
        <taxon>Eukaryota</taxon>
        <taxon>Viridiplantae</taxon>
        <taxon>Streptophyta</taxon>
        <taxon>Embryophyta</taxon>
        <taxon>Tracheophyta</taxon>
        <taxon>Spermatophyta</taxon>
        <taxon>Magnoliopsida</taxon>
        <taxon>eudicotyledons</taxon>
        <taxon>Gunneridae</taxon>
        <taxon>Pentapetalae</taxon>
        <taxon>rosids</taxon>
        <taxon>malvids</taxon>
        <taxon>Sapindales</taxon>
        <taxon>Anacardiaceae</taxon>
        <taxon>Pistacia</taxon>
    </lineage>
</organism>
<name>A0ACC0XA22_9ROSI</name>
<gene>
    <name evidence="1" type="ORF">Pint_21865</name>
</gene>
<sequence>MPLFELYRMSKEKLDSSKEDKNPTSADLSFEPENDFVELVWENGQILMQSQSSRSRKSPISNSLPSHCLPSHATKTRDKDIGNGTNTKMGKFGIMDSVLNEIPMAVPSGEMSLNQDDDMVPWLNYSIDESLQHEYCSDFLPELSGVTGNDLSIQNNFASFDKRSSGSQFNREFNTVSVHNDASLEHGNGLKISSVGGGEPTRPKSSTSQLYPSSSQQCQTSFPYLRSRVPDSIGNSLKNSTHNSVFGGSAPSSSGSFPGIKMQKQDPRMPTNSTGLINFSHFQRPAALFKSNLQNISSTPGSGPSRIEGMGSKDKGPAASGINPVESTLNDLSSGLRKGTSSNYQPTVAPSKVDVKPSEVKPPEEPVVAEPCEAIGQEDASKNDKSHTQVIGESATKGLLDSEKTVEPVVAASSVCSGNSVERASDDLTHNLKRKHHDTEDSECPSEDIEEESVGVKKTVTARVGTGSKRSRAAEVHNLSERRRRDRINEKMRALQELIPNCNKVCIFNLFELIDLIVFLTFTILHKVDKASMLDEAIEYLKTLQLQVQIMSMGAGLYMPPMMFPSAMQQMRAAHMAHYSQMGIGMGMGVGYGMGMPDMNCGSSGYPMVQVPPMHGAHFPGPPVSGPTALHGMAGSNFQLFGLHGQGHPISMPHAPFPLSGGPIMKPAMGLNACGTVGPMDNLDSATGSTSKDLMQSNSSQVMQNTATDSSMNQTLPNTTTNQTLQNTATTSSMNQTSNQCQAANGSLGQPPAVQDNCQASEGTGHGAFGSPKKNDNVPNRAACYE</sequence>
<evidence type="ECO:0000313" key="1">
    <source>
        <dbReference type="EMBL" id="KAJ0013987.1"/>
    </source>
</evidence>
<accession>A0ACC0XA22</accession>